<evidence type="ECO:0000313" key="1">
    <source>
        <dbReference type="EMBL" id="TGL35110.1"/>
    </source>
</evidence>
<evidence type="ECO:0000313" key="2">
    <source>
        <dbReference type="Proteomes" id="UP000297871"/>
    </source>
</evidence>
<dbReference type="RefSeq" id="WP_135615302.1">
    <property type="nucleotide sequence ID" value="NZ_JBNURZ010000001.1"/>
</dbReference>
<reference evidence="1" key="1">
    <citation type="journal article" date="2019" name="PLoS Negl. Trop. Dis.">
        <title>Revisiting the worldwide diversity of Leptospira species in the environment.</title>
        <authorList>
            <person name="Vincent A.T."/>
            <person name="Schiettekatte O."/>
            <person name="Bourhy P."/>
            <person name="Veyrier F.J."/>
            <person name="Picardeau M."/>
        </authorList>
    </citation>
    <scope>NUCLEOTIDE SEQUENCE [LARGE SCALE GENOMIC DNA]</scope>
    <source>
        <strain evidence="1">201800265</strain>
    </source>
</reference>
<accession>A0A4R9J8Y2</accession>
<proteinExistence type="predicted"/>
<name>A0A4R9J8Y2_9LEPT</name>
<organism evidence="1 2">
    <name type="scientific">Leptospira koniambonensis</name>
    <dbReference type="NCBI Taxonomy" id="2484950"/>
    <lineage>
        <taxon>Bacteria</taxon>
        <taxon>Pseudomonadati</taxon>
        <taxon>Spirochaetota</taxon>
        <taxon>Spirochaetia</taxon>
        <taxon>Leptospirales</taxon>
        <taxon>Leptospiraceae</taxon>
        <taxon>Leptospira</taxon>
    </lineage>
</organism>
<comment type="caution">
    <text evidence="1">The sequence shown here is derived from an EMBL/GenBank/DDBJ whole genome shotgun (WGS) entry which is preliminary data.</text>
</comment>
<sequence length="87" mass="9352">MKYIYLHLILIFLTFSISAGDREKGEKCTADIQCGFKMECTGGVCTKKSEFDYGSGKSGNECSSDADCIGSGSCARGTYGKKYCTGK</sequence>
<dbReference type="Proteomes" id="UP000297871">
    <property type="component" value="Unassembled WGS sequence"/>
</dbReference>
<dbReference type="OrthoDB" id="331485at2"/>
<dbReference type="AlphaFoldDB" id="A0A4R9J8Y2"/>
<protein>
    <recommendedName>
        <fullName evidence="3">Prokineticin domain-containing protein</fullName>
    </recommendedName>
</protein>
<gene>
    <name evidence="1" type="ORF">EHQ52_11565</name>
</gene>
<keyword evidence="2" id="KW-1185">Reference proteome</keyword>
<dbReference type="EMBL" id="RQFY01000004">
    <property type="protein sequence ID" value="TGL35110.1"/>
    <property type="molecule type" value="Genomic_DNA"/>
</dbReference>
<evidence type="ECO:0008006" key="3">
    <source>
        <dbReference type="Google" id="ProtNLM"/>
    </source>
</evidence>